<dbReference type="EMBL" id="MZGX01000033">
    <property type="protein sequence ID" value="OPX42147.1"/>
    <property type="molecule type" value="Genomic_DNA"/>
</dbReference>
<dbReference type="InterPro" id="IPR011256">
    <property type="entry name" value="Reg_factor_effector_dom_sf"/>
</dbReference>
<keyword evidence="6" id="KW-1185">Reference proteome</keyword>
<dbReference type="InterPro" id="IPR018060">
    <property type="entry name" value="HTH_AraC"/>
</dbReference>
<evidence type="ECO:0000256" key="2">
    <source>
        <dbReference type="ARBA" id="ARBA00023125"/>
    </source>
</evidence>
<dbReference type="RefSeq" id="WP_242656571.1">
    <property type="nucleotide sequence ID" value="NZ_MZGX01000033.1"/>
</dbReference>
<sequence>MNAFERMNEVIDYIEDNIAGEIDYVKATEIAGCPKNQFQRFFSYITDISLSEYVRRRRLTLCAFDLQQNKSKVIDIALKYGYDSHTSFTRAFRDFHGISPSKARNKGVVFNIYPKLTFQPQNLNKERSGNKVAVLGKIEFIKLPAVRMIGKKVINGGGENPVPELWQKCFQENTLDVLEYNMPVVEYYIGWMGEYNNETGKFTYIAGMLMPAGTPVPNGFDYRDLPPCLVGNGYINGDFANGDVFRNSHNLTVGGIIENGYAPDYSYGWSAEAYAKDLSFEAEEGTINYFCPCKKQISSANRKLTL</sequence>
<keyword evidence="1" id="KW-0805">Transcription regulation</keyword>
<accession>A0A1V4SFU6</accession>
<protein>
    <submittedName>
        <fullName evidence="5">Transposon Tn10 TetD protein</fullName>
    </submittedName>
</protein>
<dbReference type="InterPro" id="IPR009057">
    <property type="entry name" value="Homeodomain-like_sf"/>
</dbReference>
<dbReference type="Gene3D" id="3.20.80.10">
    <property type="entry name" value="Regulatory factor, effector binding domain"/>
    <property type="match status" value="1"/>
</dbReference>
<dbReference type="Pfam" id="PF12833">
    <property type="entry name" value="HTH_18"/>
    <property type="match status" value="1"/>
</dbReference>
<evidence type="ECO:0000259" key="4">
    <source>
        <dbReference type="PROSITE" id="PS01124"/>
    </source>
</evidence>
<evidence type="ECO:0000313" key="6">
    <source>
        <dbReference type="Proteomes" id="UP000191554"/>
    </source>
</evidence>
<dbReference type="SUPFAM" id="SSF46689">
    <property type="entry name" value="Homeodomain-like"/>
    <property type="match status" value="1"/>
</dbReference>
<feature type="domain" description="HTH araC/xylS-type" evidence="4">
    <location>
        <begin position="8"/>
        <end position="106"/>
    </location>
</feature>
<dbReference type="GO" id="GO:0043565">
    <property type="term" value="F:sequence-specific DNA binding"/>
    <property type="evidence" value="ECO:0007669"/>
    <property type="project" value="InterPro"/>
</dbReference>
<dbReference type="PANTHER" id="PTHR47504">
    <property type="entry name" value="RIGHT ORIGIN-BINDING PROTEIN"/>
    <property type="match status" value="1"/>
</dbReference>
<dbReference type="Proteomes" id="UP000191554">
    <property type="component" value="Unassembled WGS sequence"/>
</dbReference>
<evidence type="ECO:0000256" key="3">
    <source>
        <dbReference type="ARBA" id="ARBA00023163"/>
    </source>
</evidence>
<organism evidence="5 6">
    <name type="scientific">Ruminiclostridium hungatei</name>
    <name type="common">Clostridium hungatei</name>
    <dbReference type="NCBI Taxonomy" id="48256"/>
    <lineage>
        <taxon>Bacteria</taxon>
        <taxon>Bacillati</taxon>
        <taxon>Bacillota</taxon>
        <taxon>Clostridia</taxon>
        <taxon>Eubacteriales</taxon>
        <taxon>Oscillospiraceae</taxon>
        <taxon>Ruminiclostridium</taxon>
    </lineage>
</organism>
<dbReference type="GO" id="GO:0003700">
    <property type="term" value="F:DNA-binding transcription factor activity"/>
    <property type="evidence" value="ECO:0007669"/>
    <property type="project" value="InterPro"/>
</dbReference>
<keyword evidence="3" id="KW-0804">Transcription</keyword>
<dbReference type="InterPro" id="IPR020449">
    <property type="entry name" value="Tscrpt_reg_AraC-type_HTH"/>
</dbReference>
<dbReference type="SUPFAM" id="SSF55136">
    <property type="entry name" value="Probable bacterial effector-binding domain"/>
    <property type="match status" value="1"/>
</dbReference>
<dbReference type="Gene3D" id="1.10.10.60">
    <property type="entry name" value="Homeodomain-like"/>
    <property type="match status" value="2"/>
</dbReference>
<comment type="caution">
    <text evidence="5">The sequence shown here is derived from an EMBL/GenBank/DDBJ whole genome shotgun (WGS) entry which is preliminary data.</text>
</comment>
<keyword evidence="2" id="KW-0238">DNA-binding</keyword>
<dbReference type="STRING" id="48256.CLHUN_39330"/>
<proteinExistence type="predicted"/>
<dbReference type="InterPro" id="IPR050959">
    <property type="entry name" value="MarA-like"/>
</dbReference>
<dbReference type="PROSITE" id="PS01124">
    <property type="entry name" value="HTH_ARAC_FAMILY_2"/>
    <property type="match status" value="1"/>
</dbReference>
<name>A0A1V4SFU6_RUMHU</name>
<gene>
    <name evidence="5" type="primary">tetD_9</name>
    <name evidence="5" type="ORF">CLHUN_39330</name>
</gene>
<dbReference type="AlphaFoldDB" id="A0A1V4SFU6"/>
<evidence type="ECO:0000256" key="1">
    <source>
        <dbReference type="ARBA" id="ARBA00023015"/>
    </source>
</evidence>
<reference evidence="5 6" key="1">
    <citation type="submission" date="2017-03" db="EMBL/GenBank/DDBJ databases">
        <title>Genome sequence of Clostridium hungatei DSM 14427.</title>
        <authorList>
            <person name="Poehlein A."/>
            <person name="Daniel R."/>
        </authorList>
    </citation>
    <scope>NUCLEOTIDE SEQUENCE [LARGE SCALE GENOMIC DNA]</scope>
    <source>
        <strain evidence="5 6">DSM 14427</strain>
    </source>
</reference>
<dbReference type="PANTHER" id="PTHR47504:SF5">
    <property type="entry name" value="RIGHT ORIGIN-BINDING PROTEIN"/>
    <property type="match status" value="1"/>
</dbReference>
<evidence type="ECO:0000313" key="5">
    <source>
        <dbReference type="EMBL" id="OPX42147.1"/>
    </source>
</evidence>
<dbReference type="PRINTS" id="PR00032">
    <property type="entry name" value="HTHARAC"/>
</dbReference>
<dbReference type="SMART" id="SM00342">
    <property type="entry name" value="HTH_ARAC"/>
    <property type="match status" value="1"/>
</dbReference>